<dbReference type="GO" id="GO:0022857">
    <property type="term" value="F:transmembrane transporter activity"/>
    <property type="evidence" value="ECO:0007669"/>
    <property type="project" value="InterPro"/>
</dbReference>
<feature type="transmembrane region" description="Helical" evidence="8">
    <location>
        <begin position="150"/>
        <end position="171"/>
    </location>
</feature>
<dbReference type="InterPro" id="IPR000522">
    <property type="entry name" value="ABC_transptr_permease_BtuC"/>
</dbReference>
<dbReference type="KEGG" id="zmp:Zymop_1274"/>
<evidence type="ECO:0000256" key="7">
    <source>
        <dbReference type="ARBA" id="ARBA00023136"/>
    </source>
</evidence>
<protein>
    <submittedName>
        <fullName evidence="9">Transport system permease protein</fullName>
    </submittedName>
</protein>
<dbReference type="GO" id="GO:0005886">
    <property type="term" value="C:plasma membrane"/>
    <property type="evidence" value="ECO:0007669"/>
    <property type="project" value="UniProtKB-SubCell"/>
</dbReference>
<evidence type="ECO:0000256" key="1">
    <source>
        <dbReference type="ARBA" id="ARBA00004651"/>
    </source>
</evidence>
<keyword evidence="7 8" id="KW-0472">Membrane</keyword>
<keyword evidence="3" id="KW-0813">Transport</keyword>
<dbReference type="RefSeq" id="WP_013934560.1">
    <property type="nucleotide sequence ID" value="NC_015709.1"/>
</dbReference>
<evidence type="ECO:0000256" key="3">
    <source>
        <dbReference type="ARBA" id="ARBA00022448"/>
    </source>
</evidence>
<accession>F8EUL9</accession>
<dbReference type="eggNOG" id="COG0609">
    <property type="taxonomic scope" value="Bacteria"/>
</dbReference>
<evidence type="ECO:0000313" key="9">
    <source>
        <dbReference type="EMBL" id="AEI38165.1"/>
    </source>
</evidence>
<organism evidence="9 10">
    <name type="scientific">Zymomonas mobilis subsp. pomaceae (strain ATCC 29192 / DSM 22645 / JCM 10191 / CCUG 17912 / NBRC 13757 / NCIMB 11200 / NRRL B-4491 / Barker I)</name>
    <dbReference type="NCBI Taxonomy" id="579138"/>
    <lineage>
        <taxon>Bacteria</taxon>
        <taxon>Pseudomonadati</taxon>
        <taxon>Pseudomonadota</taxon>
        <taxon>Alphaproteobacteria</taxon>
        <taxon>Sphingomonadales</taxon>
        <taxon>Zymomonadaceae</taxon>
        <taxon>Zymomonas</taxon>
    </lineage>
</organism>
<reference evidence="9 10" key="1">
    <citation type="journal article" date="2011" name="J. Bacteriol.">
        <title>Genome sequence of the ethanol-producing Zymomonas mobilis subsp. pomaceae lectotype strain ATCC 29192.</title>
        <authorList>
            <person name="Kouvelis V.N."/>
            <person name="Davenport K.W."/>
            <person name="Brettin T.S."/>
            <person name="Bruce D."/>
            <person name="Detter C."/>
            <person name="Han C.S."/>
            <person name="Nolan M."/>
            <person name="Tapia R."/>
            <person name="Damoulaki A."/>
            <person name="Kyrpides N.C."/>
            <person name="Typas M.A."/>
            <person name="Pappas K.M."/>
        </authorList>
    </citation>
    <scope>NUCLEOTIDE SEQUENCE [LARGE SCALE GENOMIC DNA]</scope>
    <source>
        <strain evidence="10">ATCC 29192 / DSM 22645 / JCM 10191 / CCUG 17912 / NBRC 13757 / NCIMB 11200 / NRRL B-4491 / Barker I</strain>
    </source>
</reference>
<feature type="transmembrane region" description="Helical" evidence="8">
    <location>
        <begin position="95"/>
        <end position="118"/>
    </location>
</feature>
<dbReference type="CDD" id="cd06550">
    <property type="entry name" value="TM_ABC_iron-siderophores_like"/>
    <property type="match status" value="1"/>
</dbReference>
<evidence type="ECO:0000313" key="10">
    <source>
        <dbReference type="Proteomes" id="UP000000491"/>
    </source>
</evidence>
<dbReference type="GO" id="GO:0033214">
    <property type="term" value="P:siderophore-iron import into cell"/>
    <property type="evidence" value="ECO:0007669"/>
    <property type="project" value="TreeGrafter"/>
</dbReference>
<sequence>MTKFRAGNGLIFVCIILCLILGVFSLCIGRFSISILELWHFIWSFQDSEITSRSQAIHSVILDSRLPRILAALCVGAALSTSGAAYQAVFRNPLVSPGLLGVLAGSGFGAALSIVAGLDPFGIQLCSFLGGISAVVISILVQRMVGAGSILMLIFGGLVSAALFTALLSILKYIADPESQLPDIVFWLLGSLTQISSGQLLMTAFPVMGGIFGLTLSGRILDALSMGDDEAHTLGVHVEFIRYAVIGAATVLAALTVSMAGMIGWVGLVVPHIARLLGGPSNRRLIFLSAIIGAMFLLLSDDLARTLSAEEIPVGIITDLVGCMLFLGVLALSKQVQA</sequence>
<evidence type="ECO:0000256" key="4">
    <source>
        <dbReference type="ARBA" id="ARBA00022475"/>
    </source>
</evidence>
<feature type="transmembrane region" description="Helical" evidence="8">
    <location>
        <begin position="282"/>
        <end position="300"/>
    </location>
</feature>
<comment type="similarity">
    <text evidence="2">Belongs to the binding-protein-dependent transport system permease family. FecCD subfamily.</text>
</comment>
<evidence type="ECO:0000256" key="6">
    <source>
        <dbReference type="ARBA" id="ARBA00022989"/>
    </source>
</evidence>
<dbReference type="Pfam" id="PF01032">
    <property type="entry name" value="FecCD"/>
    <property type="match status" value="1"/>
</dbReference>
<feature type="transmembrane region" description="Helical" evidence="8">
    <location>
        <begin position="6"/>
        <end position="28"/>
    </location>
</feature>
<dbReference type="HOGENOM" id="CLU_013016_0_2_5"/>
<gene>
    <name evidence="9" type="ordered locus">Zymop_1274</name>
</gene>
<dbReference type="SUPFAM" id="SSF81345">
    <property type="entry name" value="ABC transporter involved in vitamin B12 uptake, BtuC"/>
    <property type="match status" value="1"/>
</dbReference>
<dbReference type="EMBL" id="CP002865">
    <property type="protein sequence ID" value="AEI38165.1"/>
    <property type="molecule type" value="Genomic_DNA"/>
</dbReference>
<feature type="transmembrane region" description="Helical" evidence="8">
    <location>
        <begin position="125"/>
        <end position="144"/>
    </location>
</feature>
<dbReference type="Gene3D" id="1.10.3470.10">
    <property type="entry name" value="ABC transporter involved in vitamin B12 uptake, BtuC"/>
    <property type="match status" value="1"/>
</dbReference>
<evidence type="ECO:0000256" key="8">
    <source>
        <dbReference type="SAM" id="Phobius"/>
    </source>
</evidence>
<feature type="transmembrane region" description="Helical" evidence="8">
    <location>
        <begin position="312"/>
        <end position="332"/>
    </location>
</feature>
<dbReference type="InterPro" id="IPR037294">
    <property type="entry name" value="ABC_BtuC-like"/>
</dbReference>
<dbReference type="PANTHER" id="PTHR30472">
    <property type="entry name" value="FERRIC ENTEROBACTIN TRANSPORT SYSTEM PERMEASE PROTEIN"/>
    <property type="match status" value="1"/>
</dbReference>
<proteinExistence type="inferred from homology"/>
<name>F8EUL9_ZYMMT</name>
<dbReference type="PATRIC" id="fig|579138.3.peg.1351"/>
<feature type="transmembrane region" description="Helical" evidence="8">
    <location>
        <begin position="69"/>
        <end position="89"/>
    </location>
</feature>
<dbReference type="PANTHER" id="PTHR30472:SF70">
    <property type="entry name" value="MOLYBDATE IMPORT SYSTEM PERMEASE PROTEIN MOLB"/>
    <property type="match status" value="1"/>
</dbReference>
<keyword evidence="5 8" id="KW-0812">Transmembrane</keyword>
<evidence type="ECO:0000256" key="2">
    <source>
        <dbReference type="ARBA" id="ARBA00007935"/>
    </source>
</evidence>
<comment type="subcellular location">
    <subcellularLocation>
        <location evidence="1">Cell membrane</location>
        <topology evidence="1">Multi-pass membrane protein</topology>
    </subcellularLocation>
</comment>
<feature type="transmembrane region" description="Helical" evidence="8">
    <location>
        <begin position="241"/>
        <end position="270"/>
    </location>
</feature>
<keyword evidence="6 8" id="KW-1133">Transmembrane helix</keyword>
<keyword evidence="4" id="KW-1003">Cell membrane</keyword>
<feature type="transmembrane region" description="Helical" evidence="8">
    <location>
        <begin position="200"/>
        <end position="221"/>
    </location>
</feature>
<dbReference type="Proteomes" id="UP000000491">
    <property type="component" value="Chromosome"/>
</dbReference>
<evidence type="ECO:0000256" key="5">
    <source>
        <dbReference type="ARBA" id="ARBA00022692"/>
    </source>
</evidence>
<dbReference type="STRING" id="579138.Zymop_1274"/>
<dbReference type="AlphaFoldDB" id="F8EUL9"/>